<evidence type="ECO:0000313" key="20">
    <source>
        <dbReference type="Proteomes" id="UP000002035"/>
    </source>
</evidence>
<dbReference type="Gene3D" id="3.40.50.620">
    <property type="entry name" value="HUPs"/>
    <property type="match status" value="1"/>
</dbReference>
<name>C5FRF2_ARTOC</name>
<dbReference type="GO" id="GO:1990904">
    <property type="term" value="C:ribonucleoprotein complex"/>
    <property type="evidence" value="ECO:0007669"/>
    <property type="project" value="UniProtKB-KW"/>
</dbReference>
<dbReference type="InterPro" id="IPR050203">
    <property type="entry name" value="Trp-tRNA_synthetase"/>
</dbReference>
<dbReference type="AlphaFoldDB" id="C5FRF2"/>
<dbReference type="Pfam" id="PF00579">
    <property type="entry name" value="tRNA-synt_1b"/>
    <property type="match status" value="1"/>
</dbReference>
<dbReference type="PROSITE" id="PS00178">
    <property type="entry name" value="AA_TRNA_LIGASE_I"/>
    <property type="match status" value="1"/>
</dbReference>
<dbReference type="EMBL" id="DS995705">
    <property type="protein sequence ID" value="EEQ32455.1"/>
    <property type="molecule type" value="Genomic_DNA"/>
</dbReference>
<dbReference type="SMART" id="SM01403">
    <property type="entry name" value="Ribosomal_S10"/>
    <property type="match status" value="1"/>
</dbReference>
<dbReference type="Gene3D" id="1.10.240.10">
    <property type="entry name" value="Tyrosyl-Transfer RNA Synthetase"/>
    <property type="match status" value="1"/>
</dbReference>
<dbReference type="PANTHER" id="PTHR43766:SF1">
    <property type="entry name" value="TRYPTOPHAN--TRNA LIGASE, MITOCHONDRIAL"/>
    <property type="match status" value="1"/>
</dbReference>
<dbReference type="OrthoDB" id="15808at2759"/>
<dbReference type="OMA" id="WRKESFA"/>
<dbReference type="NCBIfam" id="TIGR01049">
    <property type="entry name" value="rpsJ_bact"/>
    <property type="match status" value="1"/>
</dbReference>
<evidence type="ECO:0000256" key="14">
    <source>
        <dbReference type="ARBA" id="ARBA00042916"/>
    </source>
</evidence>
<dbReference type="eggNOG" id="KOG3321">
    <property type="taxonomic scope" value="Eukaryota"/>
</dbReference>
<comment type="similarity">
    <text evidence="3">Belongs to the universal ribosomal protein uS10 family.</text>
</comment>
<evidence type="ECO:0000256" key="2">
    <source>
        <dbReference type="ARBA" id="ARBA00005594"/>
    </source>
</evidence>
<dbReference type="InterPro" id="IPR001412">
    <property type="entry name" value="aa-tRNA-synth_I_CS"/>
</dbReference>
<dbReference type="InterPro" id="IPR027486">
    <property type="entry name" value="Ribosomal_uS10_dom"/>
</dbReference>
<dbReference type="eggNOG" id="KOG2713">
    <property type="taxonomic scope" value="Eukaryota"/>
</dbReference>
<dbReference type="GO" id="GO:0005840">
    <property type="term" value="C:ribosome"/>
    <property type="evidence" value="ECO:0007669"/>
    <property type="project" value="UniProtKB-KW"/>
</dbReference>
<evidence type="ECO:0000256" key="10">
    <source>
        <dbReference type="ARBA" id="ARBA00023146"/>
    </source>
</evidence>
<keyword evidence="9 19" id="KW-0689">Ribosomal protein</keyword>
<dbReference type="GO" id="GO:0070183">
    <property type="term" value="P:mitochondrial tryptophanyl-tRNA aminoacylation"/>
    <property type="evidence" value="ECO:0007669"/>
    <property type="project" value="TreeGrafter"/>
</dbReference>
<dbReference type="CDD" id="cd00806">
    <property type="entry name" value="TrpRS_core"/>
    <property type="match status" value="1"/>
</dbReference>
<dbReference type="FunFam" id="3.40.50.620:FF:000082">
    <property type="entry name" value="MSW1p Mitochondrial tryptophanyl-tRNA synthetase"/>
    <property type="match status" value="1"/>
</dbReference>
<dbReference type="InterPro" id="IPR001848">
    <property type="entry name" value="Ribosomal_uS10"/>
</dbReference>
<comment type="similarity">
    <text evidence="2">Belongs to the class-I aminoacyl-tRNA synthetase family.</text>
</comment>
<dbReference type="InterPro" id="IPR002305">
    <property type="entry name" value="aa-tRNA-synth_Ic"/>
</dbReference>
<evidence type="ECO:0000256" key="12">
    <source>
        <dbReference type="ARBA" id="ARBA00030268"/>
    </source>
</evidence>
<dbReference type="GO" id="GO:0005759">
    <property type="term" value="C:mitochondrial matrix"/>
    <property type="evidence" value="ECO:0007669"/>
    <property type="project" value="UniProtKB-SubCell"/>
</dbReference>
<dbReference type="PANTHER" id="PTHR43766">
    <property type="entry name" value="TRYPTOPHAN--TRNA LIGASE, MITOCHONDRIAL"/>
    <property type="match status" value="1"/>
</dbReference>
<dbReference type="Gene3D" id="3.30.70.600">
    <property type="entry name" value="Ribosomal protein S10 domain"/>
    <property type="match status" value="1"/>
</dbReference>
<dbReference type="HAMAP" id="MF_00508">
    <property type="entry name" value="Ribosomal_uS10"/>
    <property type="match status" value="1"/>
</dbReference>
<comment type="subcellular location">
    <subcellularLocation>
        <location evidence="1">Mitochondrion matrix</location>
    </subcellularLocation>
</comment>
<sequence>MFSPSSFRSVLGATKRVKVGFILYKVIGAVQWLIAVFKQVTNLFRPLSTSSSDIPPEFLSAIQKNNAGSQSGTPEIKREVFTEPEPASDPKEWDDRLEVYKSKFRLPKAVQAAYMKPLKRKPEYGLPVCNLQLRSYSARHVEFFADFALRAAYYLNIPASGPVPLPRIVERWTVIRSPFVHKKSKENFERITCRRLIQLQDGHPESVQAWLAFLRKHAFHGVGMKANVFEHTSLDVGKEMDEAAASLEKALDAELAQFGAKKGVEFPESIASMLERETQTRTAAPLTELFQSFNASNIKNRRQDFRMSTSAPQKSLLRCYRHYISSTRSRRTNFNPQWLRYSSTTPESAQSKDTIVFSGIQPTGIPHLGNYLGALRAWVDLQNTSSPDTKLIYSIVDLHALTLPKDAAELRQWRKESLAVLLAIGIKPERATLFYQSDVPAHSELMWILSANSSMGYLSRMTQWKSKLHLPENAKFDIAARDRLKLGLFSYPVLQAADVLVHRAIRANYIPVGEDQKQHIEFAREVANGFNHLHGPVLTVPEAMISPAKRVMSLKNPKKKMSKSDVDNRSRILVTDTPIEIHHKIRLALTDPGSSITYDPEKRPGVSNLLEMFSHAEAIKAGPSGSGRTPSEIALEYESTSFKAFKQDLAAKLIEMLSSIRERYVEIMEEDAKVTLSGSSDKESYLGMVARKGAEEASANAEITMKQVRTAIGLS</sequence>
<dbReference type="InterPro" id="IPR014729">
    <property type="entry name" value="Rossmann-like_a/b/a_fold"/>
</dbReference>
<evidence type="ECO:0000256" key="17">
    <source>
        <dbReference type="SAM" id="MobiDB-lite"/>
    </source>
</evidence>
<evidence type="ECO:0000256" key="3">
    <source>
        <dbReference type="ARBA" id="ARBA00007102"/>
    </source>
</evidence>
<dbReference type="Proteomes" id="UP000002035">
    <property type="component" value="Unassembled WGS sequence"/>
</dbReference>
<keyword evidence="7" id="KW-0067">ATP-binding</keyword>
<evidence type="ECO:0000256" key="5">
    <source>
        <dbReference type="ARBA" id="ARBA00022598"/>
    </source>
</evidence>
<accession>C5FRF2</accession>
<dbReference type="FunFam" id="1.10.240.10:FF:000002">
    <property type="entry name" value="Tryptophan--tRNA ligase"/>
    <property type="match status" value="1"/>
</dbReference>
<dbReference type="PRINTS" id="PR01039">
    <property type="entry name" value="TRNASYNTHTRP"/>
</dbReference>
<protein>
    <recommendedName>
        <fullName evidence="13">Small ribosomal subunit protein uS10m</fullName>
        <ecNumber evidence="4">6.1.1.2</ecNumber>
    </recommendedName>
    <alternativeName>
        <fullName evidence="14">37S ribosomal protein S10, mitochondrial</fullName>
    </alternativeName>
    <alternativeName>
        <fullName evidence="16">Mitochondrial ribosomal small subunit protein 10</fullName>
    </alternativeName>
    <alternativeName>
        <fullName evidence="15">Tryptophan--tRNA ligase, mitochondrial</fullName>
    </alternativeName>
    <alternativeName>
        <fullName evidence="12">Tryptophanyl-tRNA synthetase</fullName>
    </alternativeName>
</protein>
<dbReference type="NCBIfam" id="TIGR00233">
    <property type="entry name" value="trpS"/>
    <property type="match status" value="1"/>
</dbReference>
<evidence type="ECO:0000256" key="13">
    <source>
        <dbReference type="ARBA" id="ARBA00035261"/>
    </source>
</evidence>
<dbReference type="SUPFAM" id="SSF52374">
    <property type="entry name" value="Nucleotidylyl transferase"/>
    <property type="match status" value="1"/>
</dbReference>
<dbReference type="EC" id="6.1.1.2" evidence="4"/>
<dbReference type="Pfam" id="PF00338">
    <property type="entry name" value="Ribosomal_S10"/>
    <property type="match status" value="1"/>
</dbReference>
<dbReference type="InterPro" id="IPR036838">
    <property type="entry name" value="Ribosomal_uS10_dom_sf"/>
</dbReference>
<gene>
    <name evidence="19" type="ORF">MCYG_05274</name>
</gene>
<keyword evidence="6" id="KW-0547">Nucleotide-binding</keyword>
<evidence type="ECO:0000256" key="8">
    <source>
        <dbReference type="ARBA" id="ARBA00022917"/>
    </source>
</evidence>
<dbReference type="InterPro" id="IPR002306">
    <property type="entry name" value="Trp-tRNA-ligase"/>
</dbReference>
<dbReference type="GeneID" id="9228531"/>
<dbReference type="VEuPathDB" id="FungiDB:MCYG_05274"/>
<keyword evidence="8" id="KW-0648">Protein biosynthesis</keyword>
<dbReference type="STRING" id="554155.C5FRF2"/>
<dbReference type="SUPFAM" id="SSF54999">
    <property type="entry name" value="Ribosomal protein S10"/>
    <property type="match status" value="1"/>
</dbReference>
<evidence type="ECO:0000256" key="11">
    <source>
        <dbReference type="ARBA" id="ARBA00023274"/>
    </source>
</evidence>
<evidence type="ECO:0000259" key="18">
    <source>
        <dbReference type="SMART" id="SM01403"/>
    </source>
</evidence>
<evidence type="ECO:0000313" key="19">
    <source>
        <dbReference type="EMBL" id="EEQ32455.1"/>
    </source>
</evidence>
<evidence type="ECO:0000256" key="6">
    <source>
        <dbReference type="ARBA" id="ARBA00022741"/>
    </source>
</evidence>
<reference evidence="20" key="1">
    <citation type="journal article" date="2012" name="MBio">
        <title>Comparative genome analysis of Trichophyton rubrum and related dermatophytes reveals candidate genes involved in infection.</title>
        <authorList>
            <person name="Martinez D.A."/>
            <person name="Oliver B.G."/>
            <person name="Graeser Y."/>
            <person name="Goldberg J.M."/>
            <person name="Li W."/>
            <person name="Martinez-Rossi N.M."/>
            <person name="Monod M."/>
            <person name="Shelest E."/>
            <person name="Barton R.C."/>
            <person name="Birch E."/>
            <person name="Brakhage A.A."/>
            <person name="Chen Z."/>
            <person name="Gurr S.J."/>
            <person name="Heiman D."/>
            <person name="Heitman J."/>
            <person name="Kosti I."/>
            <person name="Rossi A."/>
            <person name="Saif S."/>
            <person name="Samalova M."/>
            <person name="Saunders C.W."/>
            <person name="Shea T."/>
            <person name="Summerbell R.C."/>
            <person name="Xu J."/>
            <person name="Young S."/>
            <person name="Zeng Q."/>
            <person name="Birren B.W."/>
            <person name="Cuomo C.A."/>
            <person name="White T.C."/>
        </authorList>
    </citation>
    <scope>NUCLEOTIDE SEQUENCE [LARGE SCALE GENOMIC DNA]</scope>
    <source>
        <strain evidence="20">ATCC MYA-4605 / CBS 113480</strain>
    </source>
</reference>
<dbReference type="RefSeq" id="XP_002845405.1">
    <property type="nucleotide sequence ID" value="XM_002845359.1"/>
</dbReference>
<proteinExistence type="inferred from homology"/>
<feature type="domain" description="Small ribosomal subunit protein uS10" evidence="18">
    <location>
        <begin position="130"/>
        <end position="227"/>
    </location>
</feature>
<keyword evidence="10" id="KW-0030">Aminoacyl-tRNA synthetase</keyword>
<evidence type="ECO:0000256" key="7">
    <source>
        <dbReference type="ARBA" id="ARBA00022840"/>
    </source>
</evidence>
<evidence type="ECO:0000256" key="4">
    <source>
        <dbReference type="ARBA" id="ARBA00013161"/>
    </source>
</evidence>
<dbReference type="HOGENOM" id="CLU_008277_2_0_1"/>
<evidence type="ECO:0000256" key="15">
    <source>
        <dbReference type="ARBA" id="ARBA00069760"/>
    </source>
</evidence>
<evidence type="ECO:0000256" key="1">
    <source>
        <dbReference type="ARBA" id="ARBA00004305"/>
    </source>
</evidence>
<keyword evidence="11" id="KW-0687">Ribonucleoprotein</keyword>
<dbReference type="GO" id="GO:0004830">
    <property type="term" value="F:tryptophan-tRNA ligase activity"/>
    <property type="evidence" value="ECO:0007669"/>
    <property type="project" value="UniProtKB-EC"/>
</dbReference>
<dbReference type="GO" id="GO:0003735">
    <property type="term" value="F:structural constituent of ribosome"/>
    <property type="evidence" value="ECO:0007669"/>
    <property type="project" value="InterPro"/>
</dbReference>
<dbReference type="FunFam" id="3.30.70.600:FF:000003">
    <property type="entry name" value="30S ribosomal protein S10"/>
    <property type="match status" value="1"/>
</dbReference>
<organism evidence="19 20">
    <name type="scientific">Arthroderma otae (strain ATCC MYA-4605 / CBS 113480)</name>
    <name type="common">Microsporum canis</name>
    <dbReference type="NCBI Taxonomy" id="554155"/>
    <lineage>
        <taxon>Eukaryota</taxon>
        <taxon>Fungi</taxon>
        <taxon>Dikarya</taxon>
        <taxon>Ascomycota</taxon>
        <taxon>Pezizomycotina</taxon>
        <taxon>Eurotiomycetes</taxon>
        <taxon>Eurotiomycetidae</taxon>
        <taxon>Onygenales</taxon>
        <taxon>Arthrodermataceae</taxon>
        <taxon>Microsporum</taxon>
    </lineage>
</organism>
<keyword evidence="5" id="KW-0436">Ligase</keyword>
<feature type="region of interest" description="Disordered" evidence="17">
    <location>
        <begin position="65"/>
        <end position="92"/>
    </location>
</feature>
<evidence type="ECO:0000256" key="9">
    <source>
        <dbReference type="ARBA" id="ARBA00022980"/>
    </source>
</evidence>
<keyword evidence="20" id="KW-1185">Reference proteome</keyword>
<evidence type="ECO:0000256" key="16">
    <source>
        <dbReference type="ARBA" id="ARBA00078476"/>
    </source>
</evidence>
<dbReference type="GO" id="GO:0005524">
    <property type="term" value="F:ATP binding"/>
    <property type="evidence" value="ECO:0007669"/>
    <property type="project" value="UniProtKB-KW"/>
</dbReference>